<keyword evidence="3" id="KW-1185">Reference proteome</keyword>
<dbReference type="AlphaFoldDB" id="A0A803QDY0"/>
<protein>
    <recommendedName>
        <fullName evidence="4">Transmembrane protein</fullName>
    </recommendedName>
</protein>
<evidence type="ECO:0000313" key="2">
    <source>
        <dbReference type="EnsemblPlants" id="cds.evm.model.09.128"/>
    </source>
</evidence>
<feature type="transmembrane region" description="Helical" evidence="1">
    <location>
        <begin position="127"/>
        <end position="147"/>
    </location>
</feature>
<keyword evidence="1" id="KW-0812">Transmembrane</keyword>
<reference evidence="2" key="1">
    <citation type="submission" date="2018-11" db="EMBL/GenBank/DDBJ databases">
        <authorList>
            <person name="Grassa J C."/>
        </authorList>
    </citation>
    <scope>NUCLEOTIDE SEQUENCE [LARGE SCALE GENOMIC DNA]</scope>
</reference>
<evidence type="ECO:0008006" key="4">
    <source>
        <dbReference type="Google" id="ProtNLM"/>
    </source>
</evidence>
<keyword evidence="1" id="KW-1133">Transmembrane helix</keyword>
<proteinExistence type="predicted"/>
<dbReference type="EnsemblPlants" id="evm.model.09.128">
    <property type="protein sequence ID" value="cds.evm.model.09.128"/>
    <property type="gene ID" value="evm.TU.09.128"/>
</dbReference>
<dbReference type="Proteomes" id="UP000596661">
    <property type="component" value="Chromosome 9"/>
</dbReference>
<accession>A0A803QDY0</accession>
<dbReference type="EMBL" id="UZAU01000718">
    <property type="status" value="NOT_ANNOTATED_CDS"/>
    <property type="molecule type" value="Genomic_DNA"/>
</dbReference>
<evidence type="ECO:0000256" key="1">
    <source>
        <dbReference type="SAM" id="Phobius"/>
    </source>
</evidence>
<sequence>MQTEENSQRSWRIEVRAKAKNFNFKFKAKKIEPNWKIHRLSLLLKIRSFFIRVNSVSTDSTTRSRPTLIPKFLRIATKARSKPSINRKPETRFGLKRIQHCCYVVINYIRSSSSSSLEFVKARRRKLWLFVVASMVGLGCSMVDLSYCMKFGKRLYSSSKFVWNLWKYFV</sequence>
<dbReference type="Gramene" id="evm.model.09.128">
    <property type="protein sequence ID" value="cds.evm.model.09.128"/>
    <property type="gene ID" value="evm.TU.09.128"/>
</dbReference>
<organism evidence="2 3">
    <name type="scientific">Cannabis sativa</name>
    <name type="common">Hemp</name>
    <name type="synonym">Marijuana</name>
    <dbReference type="NCBI Taxonomy" id="3483"/>
    <lineage>
        <taxon>Eukaryota</taxon>
        <taxon>Viridiplantae</taxon>
        <taxon>Streptophyta</taxon>
        <taxon>Embryophyta</taxon>
        <taxon>Tracheophyta</taxon>
        <taxon>Spermatophyta</taxon>
        <taxon>Magnoliopsida</taxon>
        <taxon>eudicotyledons</taxon>
        <taxon>Gunneridae</taxon>
        <taxon>Pentapetalae</taxon>
        <taxon>rosids</taxon>
        <taxon>fabids</taxon>
        <taxon>Rosales</taxon>
        <taxon>Cannabaceae</taxon>
        <taxon>Cannabis</taxon>
    </lineage>
</organism>
<keyword evidence="1" id="KW-0472">Membrane</keyword>
<evidence type="ECO:0000313" key="3">
    <source>
        <dbReference type="Proteomes" id="UP000596661"/>
    </source>
</evidence>
<reference evidence="2" key="2">
    <citation type="submission" date="2021-03" db="UniProtKB">
        <authorList>
            <consortium name="EnsemblPlants"/>
        </authorList>
    </citation>
    <scope>IDENTIFICATION</scope>
</reference>
<name>A0A803QDY0_CANSA</name>